<sequence>MFISPIFLARSCTGLFSYFVTGSWVFFVVLSFGNPLFTPNQISSTFDSDDLRDITACSAYCITLAARYPQSTFQPLHSIPGICGVPRCTLFFVFLVSVSGVSTLDVGLCML</sequence>
<dbReference type="Proteomes" id="UP000054270">
    <property type="component" value="Unassembled WGS sequence"/>
</dbReference>
<dbReference type="AlphaFoldDB" id="A0A0D2LC65"/>
<evidence type="ECO:0000256" key="1">
    <source>
        <dbReference type="SAM" id="Phobius"/>
    </source>
</evidence>
<organism evidence="2 3">
    <name type="scientific">Hypholoma sublateritium (strain FD-334 SS-4)</name>
    <dbReference type="NCBI Taxonomy" id="945553"/>
    <lineage>
        <taxon>Eukaryota</taxon>
        <taxon>Fungi</taxon>
        <taxon>Dikarya</taxon>
        <taxon>Basidiomycota</taxon>
        <taxon>Agaricomycotina</taxon>
        <taxon>Agaricomycetes</taxon>
        <taxon>Agaricomycetidae</taxon>
        <taxon>Agaricales</taxon>
        <taxon>Agaricineae</taxon>
        <taxon>Strophariaceae</taxon>
        <taxon>Hypholoma</taxon>
    </lineage>
</organism>
<protein>
    <submittedName>
        <fullName evidence="2">Uncharacterized protein</fullName>
    </submittedName>
</protein>
<evidence type="ECO:0000313" key="3">
    <source>
        <dbReference type="Proteomes" id="UP000054270"/>
    </source>
</evidence>
<evidence type="ECO:0000313" key="2">
    <source>
        <dbReference type="EMBL" id="KJA24832.1"/>
    </source>
</evidence>
<dbReference type="EMBL" id="KN817534">
    <property type="protein sequence ID" value="KJA24832.1"/>
    <property type="molecule type" value="Genomic_DNA"/>
</dbReference>
<keyword evidence="1" id="KW-1133">Transmembrane helix</keyword>
<name>A0A0D2LC65_HYPSF</name>
<keyword evidence="1" id="KW-0472">Membrane</keyword>
<reference evidence="3" key="1">
    <citation type="submission" date="2014-04" db="EMBL/GenBank/DDBJ databases">
        <title>Evolutionary Origins and Diversification of the Mycorrhizal Mutualists.</title>
        <authorList>
            <consortium name="DOE Joint Genome Institute"/>
            <consortium name="Mycorrhizal Genomics Consortium"/>
            <person name="Kohler A."/>
            <person name="Kuo A."/>
            <person name="Nagy L.G."/>
            <person name="Floudas D."/>
            <person name="Copeland A."/>
            <person name="Barry K.W."/>
            <person name="Cichocki N."/>
            <person name="Veneault-Fourrey C."/>
            <person name="LaButti K."/>
            <person name="Lindquist E.A."/>
            <person name="Lipzen A."/>
            <person name="Lundell T."/>
            <person name="Morin E."/>
            <person name="Murat C."/>
            <person name="Riley R."/>
            <person name="Ohm R."/>
            <person name="Sun H."/>
            <person name="Tunlid A."/>
            <person name="Henrissat B."/>
            <person name="Grigoriev I.V."/>
            <person name="Hibbett D.S."/>
            <person name="Martin F."/>
        </authorList>
    </citation>
    <scope>NUCLEOTIDE SEQUENCE [LARGE SCALE GENOMIC DNA]</scope>
    <source>
        <strain evidence="3">FD-334 SS-4</strain>
    </source>
</reference>
<proteinExistence type="predicted"/>
<gene>
    <name evidence="2" type="ORF">HYPSUDRAFT_449311</name>
</gene>
<keyword evidence="3" id="KW-1185">Reference proteome</keyword>
<feature type="transmembrane region" description="Helical" evidence="1">
    <location>
        <begin position="12"/>
        <end position="33"/>
    </location>
</feature>
<accession>A0A0D2LC65</accession>
<keyword evidence="1" id="KW-0812">Transmembrane</keyword>